<accession>A0A840WA13</accession>
<evidence type="ECO:0000313" key="10">
    <source>
        <dbReference type="Proteomes" id="UP000586947"/>
    </source>
</evidence>
<feature type="domain" description="Carrier" evidence="8">
    <location>
        <begin position="1"/>
        <end position="79"/>
    </location>
</feature>
<evidence type="ECO:0000256" key="7">
    <source>
        <dbReference type="HAMAP-Rule" id="MF_01217"/>
    </source>
</evidence>
<evidence type="ECO:0000256" key="6">
    <source>
        <dbReference type="ARBA" id="ARBA00023160"/>
    </source>
</evidence>
<dbReference type="PANTHER" id="PTHR20863">
    <property type="entry name" value="ACYL CARRIER PROTEIN"/>
    <property type="match status" value="1"/>
</dbReference>
<dbReference type="EMBL" id="JACHDP010000001">
    <property type="protein sequence ID" value="MBB5480959.1"/>
    <property type="molecule type" value="Genomic_DNA"/>
</dbReference>
<keyword evidence="3 7" id="KW-0597">Phosphoprotein</keyword>
<dbReference type="Pfam" id="PF00550">
    <property type="entry name" value="PP-binding"/>
    <property type="match status" value="1"/>
</dbReference>
<dbReference type="SUPFAM" id="SSF47336">
    <property type="entry name" value="ACP-like"/>
    <property type="match status" value="1"/>
</dbReference>
<comment type="PTM">
    <text evidence="7">4'-phosphopantetheine is transferred from CoA to a specific serine of apo-ACP by AcpS. This modification is essential for activity because fatty acids are bound in thioester linkage to the sulfhydryl of the prosthetic group.</text>
</comment>
<dbReference type="RefSeq" id="WP_184185654.1">
    <property type="nucleotide sequence ID" value="NZ_BMNF01000004.1"/>
</dbReference>
<comment type="caution">
    <text evidence="9">The sequence shown here is derived from an EMBL/GenBank/DDBJ whole genome shotgun (WGS) entry which is preliminary data.</text>
</comment>
<dbReference type="GO" id="GO:0009245">
    <property type="term" value="P:lipid A biosynthetic process"/>
    <property type="evidence" value="ECO:0007669"/>
    <property type="project" value="TreeGrafter"/>
</dbReference>
<evidence type="ECO:0000259" key="8">
    <source>
        <dbReference type="PROSITE" id="PS50075"/>
    </source>
</evidence>
<evidence type="ECO:0000256" key="1">
    <source>
        <dbReference type="ARBA" id="ARBA00022450"/>
    </source>
</evidence>
<evidence type="ECO:0000256" key="3">
    <source>
        <dbReference type="ARBA" id="ARBA00022553"/>
    </source>
</evidence>
<dbReference type="InterPro" id="IPR009081">
    <property type="entry name" value="PP-bd_ACP"/>
</dbReference>
<keyword evidence="6 7" id="KW-0275">Fatty acid biosynthesis</keyword>
<dbReference type="GO" id="GO:0000036">
    <property type="term" value="F:acyl carrier activity"/>
    <property type="evidence" value="ECO:0007669"/>
    <property type="project" value="UniProtKB-UniRule"/>
</dbReference>
<evidence type="ECO:0000313" key="9">
    <source>
        <dbReference type="EMBL" id="MBB5480959.1"/>
    </source>
</evidence>
<comment type="similarity">
    <text evidence="7">Belongs to the acyl carrier protein (ACP) family.</text>
</comment>
<evidence type="ECO:0000256" key="4">
    <source>
        <dbReference type="ARBA" id="ARBA00022832"/>
    </source>
</evidence>
<dbReference type="Gene3D" id="1.10.1200.10">
    <property type="entry name" value="ACP-like"/>
    <property type="match status" value="1"/>
</dbReference>
<dbReference type="HAMAP" id="MF_01217">
    <property type="entry name" value="Acyl_carrier"/>
    <property type="match status" value="1"/>
</dbReference>
<dbReference type="GO" id="GO:0000035">
    <property type="term" value="F:acyl binding"/>
    <property type="evidence" value="ECO:0007669"/>
    <property type="project" value="TreeGrafter"/>
</dbReference>
<keyword evidence="4 7" id="KW-0276">Fatty acid metabolism</keyword>
<dbReference type="UniPathway" id="UPA00094"/>
<comment type="subcellular location">
    <subcellularLocation>
        <location evidence="7">Cytoplasm</location>
    </subcellularLocation>
</comment>
<dbReference type="PROSITE" id="PS50075">
    <property type="entry name" value="CARRIER"/>
    <property type="match status" value="1"/>
</dbReference>
<sequence length="99" mass="10469">MDRLQALAVLREVAVEVLVVEPEAVTEDADFRKDLDAESLDLVELLMALEDRLGIRLPEDGLREINTVGQALDMVLDGGAGAAAEGAGAVEAAERKTPA</sequence>
<dbReference type="AlphaFoldDB" id="A0A840WA13"/>
<keyword evidence="7" id="KW-0963">Cytoplasm</keyword>
<comment type="pathway">
    <text evidence="7">Lipid metabolism; fatty acid biosynthesis.</text>
</comment>
<keyword evidence="10" id="KW-1185">Reference proteome</keyword>
<dbReference type="GO" id="GO:0016020">
    <property type="term" value="C:membrane"/>
    <property type="evidence" value="ECO:0007669"/>
    <property type="project" value="GOC"/>
</dbReference>
<dbReference type="PANTHER" id="PTHR20863:SF76">
    <property type="entry name" value="CARRIER DOMAIN-CONTAINING PROTEIN"/>
    <property type="match status" value="1"/>
</dbReference>
<dbReference type="InterPro" id="IPR036736">
    <property type="entry name" value="ACP-like_sf"/>
</dbReference>
<feature type="modified residue" description="O-(pantetheine 4'-phosphoryl)serine" evidence="7">
    <location>
        <position position="39"/>
    </location>
</feature>
<reference evidence="9 10" key="1">
    <citation type="submission" date="2020-08" db="EMBL/GenBank/DDBJ databases">
        <title>Sequencing the genomes of 1000 actinobacteria strains.</title>
        <authorList>
            <person name="Klenk H.-P."/>
        </authorList>
    </citation>
    <scope>NUCLEOTIDE SEQUENCE [LARGE SCALE GENOMIC DNA]</scope>
    <source>
        <strain evidence="9 10">DSM 103125</strain>
    </source>
</reference>
<protein>
    <recommendedName>
        <fullName evidence="7">Acyl carrier protein</fullName>
        <shortName evidence="7">ACP</shortName>
    </recommendedName>
</protein>
<keyword evidence="5 7" id="KW-0443">Lipid metabolism</keyword>
<dbReference type="InterPro" id="IPR003231">
    <property type="entry name" value="ACP"/>
</dbReference>
<name>A0A840WA13_9ACTN</name>
<comment type="function">
    <text evidence="7">Carrier of the growing fatty acid chain in fatty acid biosynthesis.</text>
</comment>
<gene>
    <name evidence="7" type="primary">acpP</name>
    <name evidence="9" type="ORF">HNR20_005464</name>
</gene>
<keyword evidence="2 7" id="KW-0444">Lipid biosynthesis</keyword>
<dbReference type="GO" id="GO:0005829">
    <property type="term" value="C:cytosol"/>
    <property type="evidence" value="ECO:0007669"/>
    <property type="project" value="TreeGrafter"/>
</dbReference>
<proteinExistence type="inferred from homology"/>
<organism evidence="9 10">
    <name type="scientific">Micromonospora parathelypteridis</name>
    <dbReference type="NCBI Taxonomy" id="1839617"/>
    <lineage>
        <taxon>Bacteria</taxon>
        <taxon>Bacillati</taxon>
        <taxon>Actinomycetota</taxon>
        <taxon>Actinomycetes</taxon>
        <taxon>Micromonosporales</taxon>
        <taxon>Micromonosporaceae</taxon>
        <taxon>Micromonospora</taxon>
    </lineage>
</organism>
<evidence type="ECO:0000256" key="2">
    <source>
        <dbReference type="ARBA" id="ARBA00022516"/>
    </source>
</evidence>
<keyword evidence="1 7" id="KW-0596">Phosphopantetheine</keyword>
<evidence type="ECO:0000256" key="5">
    <source>
        <dbReference type="ARBA" id="ARBA00023098"/>
    </source>
</evidence>
<dbReference type="Proteomes" id="UP000586947">
    <property type="component" value="Unassembled WGS sequence"/>
</dbReference>